<dbReference type="AlphaFoldDB" id="A0A6G6Y3S8"/>
<keyword evidence="6" id="KW-0997">Cell inner membrane</keyword>
<evidence type="ECO:0000256" key="6">
    <source>
        <dbReference type="ARBA" id="ARBA00022519"/>
    </source>
</evidence>
<dbReference type="PANTHER" id="PTHR32309:SF13">
    <property type="entry name" value="FERRIC ENTEROBACTIN TRANSPORT PROTEIN FEPE"/>
    <property type="match status" value="1"/>
</dbReference>
<evidence type="ECO:0000256" key="14">
    <source>
        <dbReference type="ARBA" id="ARBA00023137"/>
    </source>
</evidence>
<keyword evidence="13 17" id="KW-0472">Membrane</keyword>
<evidence type="ECO:0000256" key="12">
    <source>
        <dbReference type="ARBA" id="ARBA00022989"/>
    </source>
</evidence>
<dbReference type="InterPro" id="IPR003856">
    <property type="entry name" value="LPS_length_determ_N"/>
</dbReference>
<reference evidence="21 22" key="1">
    <citation type="submission" date="2020-02" db="EMBL/GenBank/DDBJ databases">
        <authorList>
            <person name="Zheng R.K."/>
            <person name="Sun C.M."/>
        </authorList>
    </citation>
    <scope>NUCLEOTIDE SEQUENCE [LARGE SCALE GENOMIC DNA]</scope>
    <source>
        <strain evidence="22">zrk23</strain>
    </source>
</reference>
<evidence type="ECO:0000256" key="13">
    <source>
        <dbReference type="ARBA" id="ARBA00023136"/>
    </source>
</evidence>
<keyword evidence="16" id="KW-0175">Coiled coil</keyword>
<evidence type="ECO:0000313" key="21">
    <source>
        <dbReference type="EMBL" id="QIG79549.1"/>
    </source>
</evidence>
<evidence type="ECO:0000256" key="4">
    <source>
        <dbReference type="ARBA" id="ARBA00011903"/>
    </source>
</evidence>
<dbReference type="CDD" id="cd05387">
    <property type="entry name" value="BY-kinase"/>
    <property type="match status" value="1"/>
</dbReference>
<dbReference type="Proteomes" id="UP000501568">
    <property type="component" value="Chromosome"/>
</dbReference>
<evidence type="ECO:0000256" key="9">
    <source>
        <dbReference type="ARBA" id="ARBA00022741"/>
    </source>
</evidence>
<organism evidence="21 22">
    <name type="scientific">Stakelama tenebrarum</name>
    <dbReference type="NCBI Taxonomy" id="2711215"/>
    <lineage>
        <taxon>Bacteria</taxon>
        <taxon>Pseudomonadati</taxon>
        <taxon>Pseudomonadota</taxon>
        <taxon>Alphaproteobacteria</taxon>
        <taxon>Sphingomonadales</taxon>
        <taxon>Sphingomonadaceae</taxon>
        <taxon>Stakelama</taxon>
    </lineage>
</organism>
<dbReference type="RefSeq" id="WP_165326549.1">
    <property type="nucleotide sequence ID" value="NZ_CP049109.1"/>
</dbReference>
<evidence type="ECO:0000256" key="11">
    <source>
        <dbReference type="ARBA" id="ARBA00022840"/>
    </source>
</evidence>
<dbReference type="InterPro" id="IPR005702">
    <property type="entry name" value="Wzc-like_C"/>
</dbReference>
<evidence type="ECO:0000256" key="2">
    <source>
        <dbReference type="ARBA" id="ARBA00007316"/>
    </source>
</evidence>
<dbReference type="InterPro" id="IPR032807">
    <property type="entry name" value="GNVR"/>
</dbReference>
<sequence length="710" mass="76938">MSGAAQEQDAWDDSGASLRRFYNILVRRRILIVACTIGALLIALVITLLSEPVYVARTTFEVQRDAPRIGVDATETDTSGSDEQFLQTQFALLKSRFLAAGVVKRLNLDSNADFMGEVAPVAGDDAKAIAAQRQRRVEAATSMVQQGIEVEPYSSSSVIQLSFSSQDPRLAATIANAAVAEFTESSVQRRFAASSYTRTFVGQRLSELKERLEESERELIEYANENGILSVTNIGGEGGGQSLDSAAMISMNEKLATARAAKILAEERWRMAQSAGGQAMAEISEDPQFIALSQRLEALQSEYQQKRSTFRPEYPPMRQLASQIASVEEQLAGLRRQKVAELRATYQLAVRDEQALTEEFNQMKTSMFDLQNRGVRYAILQREVDTNRALYEALLQRYKEIGVAGGAGANSVSVVDRARVPGSPSSPILWLNLFLAAVAGVAIGVGAAFVIELADDTVKTPEDVQEKLHLPLLGVTPAVEGNVDEALGERRSGIAEAYQSIQTAMQLATPGGLPRSLLLTSTDMGEGKSTTAAALVRGMAERGKRVLLVDADLRRPTLHRRFSKPNTLGLANVLADGAPASEAIISLEDEGFDILCSGPIPPNPAQLLSVRLAEFLDTVLPHYDIVVLDGPPVLGLSDAPLMADVAQATALVVEAGRTRRVGIRNALRRLSDARGMLIGIVLTKYDARSSGYGYKYDSYYYSYGQGHTQG</sequence>
<gene>
    <name evidence="21" type="ORF">G5C33_06930</name>
</gene>
<evidence type="ECO:0000256" key="15">
    <source>
        <dbReference type="ARBA" id="ARBA00051245"/>
    </source>
</evidence>
<evidence type="ECO:0000256" key="10">
    <source>
        <dbReference type="ARBA" id="ARBA00022777"/>
    </source>
</evidence>
<dbReference type="EMBL" id="CP049109">
    <property type="protein sequence ID" value="QIG79549.1"/>
    <property type="molecule type" value="Genomic_DNA"/>
</dbReference>
<keyword evidence="5" id="KW-1003">Cell membrane</keyword>
<comment type="similarity">
    <text evidence="3">Belongs to the etk/wzc family.</text>
</comment>
<evidence type="ECO:0000256" key="17">
    <source>
        <dbReference type="SAM" id="Phobius"/>
    </source>
</evidence>
<evidence type="ECO:0000256" key="5">
    <source>
        <dbReference type="ARBA" id="ARBA00022475"/>
    </source>
</evidence>
<feature type="transmembrane region" description="Helical" evidence="17">
    <location>
        <begin position="30"/>
        <end position="49"/>
    </location>
</feature>
<protein>
    <recommendedName>
        <fullName evidence="4">non-specific protein-tyrosine kinase</fullName>
        <ecNumber evidence="4">2.7.10.2</ecNumber>
    </recommendedName>
</protein>
<proteinExistence type="inferred from homology"/>
<accession>A0A6G6Y3S8</accession>
<keyword evidence="11" id="KW-0067">ATP-binding</keyword>
<keyword evidence="14" id="KW-0829">Tyrosine-protein kinase</keyword>
<dbReference type="KEGG" id="spzr:G5C33_06930"/>
<dbReference type="PANTHER" id="PTHR32309">
    <property type="entry name" value="TYROSINE-PROTEIN KINASE"/>
    <property type="match status" value="1"/>
</dbReference>
<keyword evidence="8 17" id="KW-0812">Transmembrane</keyword>
<dbReference type="InterPro" id="IPR025669">
    <property type="entry name" value="AAA_dom"/>
</dbReference>
<evidence type="ECO:0000256" key="7">
    <source>
        <dbReference type="ARBA" id="ARBA00022679"/>
    </source>
</evidence>
<dbReference type="Gene3D" id="3.40.50.300">
    <property type="entry name" value="P-loop containing nucleotide triphosphate hydrolases"/>
    <property type="match status" value="1"/>
</dbReference>
<evidence type="ECO:0000256" key="1">
    <source>
        <dbReference type="ARBA" id="ARBA00004429"/>
    </source>
</evidence>
<evidence type="ECO:0000259" key="18">
    <source>
        <dbReference type="Pfam" id="PF02706"/>
    </source>
</evidence>
<dbReference type="Pfam" id="PF13807">
    <property type="entry name" value="GNVR"/>
    <property type="match status" value="1"/>
</dbReference>
<evidence type="ECO:0000259" key="20">
    <source>
        <dbReference type="Pfam" id="PF13807"/>
    </source>
</evidence>
<comment type="catalytic activity">
    <reaction evidence="15">
        <text>L-tyrosyl-[protein] + ATP = O-phospho-L-tyrosyl-[protein] + ADP + H(+)</text>
        <dbReference type="Rhea" id="RHEA:10596"/>
        <dbReference type="Rhea" id="RHEA-COMP:10136"/>
        <dbReference type="Rhea" id="RHEA-COMP:20101"/>
        <dbReference type="ChEBI" id="CHEBI:15378"/>
        <dbReference type="ChEBI" id="CHEBI:30616"/>
        <dbReference type="ChEBI" id="CHEBI:46858"/>
        <dbReference type="ChEBI" id="CHEBI:61978"/>
        <dbReference type="ChEBI" id="CHEBI:456216"/>
        <dbReference type="EC" id="2.7.10.2"/>
    </reaction>
</comment>
<dbReference type="InterPro" id="IPR050445">
    <property type="entry name" value="Bact_polysacc_biosynth/exp"/>
</dbReference>
<feature type="domain" description="AAA" evidence="19">
    <location>
        <begin position="525"/>
        <end position="637"/>
    </location>
</feature>
<evidence type="ECO:0000256" key="3">
    <source>
        <dbReference type="ARBA" id="ARBA00008883"/>
    </source>
</evidence>
<evidence type="ECO:0000256" key="8">
    <source>
        <dbReference type="ARBA" id="ARBA00022692"/>
    </source>
</evidence>
<dbReference type="InterPro" id="IPR027417">
    <property type="entry name" value="P-loop_NTPase"/>
</dbReference>
<dbReference type="Pfam" id="PF13614">
    <property type="entry name" value="AAA_31"/>
    <property type="match status" value="1"/>
</dbReference>
<dbReference type="EC" id="2.7.10.2" evidence="4"/>
<keyword evidence="22" id="KW-1185">Reference proteome</keyword>
<dbReference type="GO" id="GO:0004715">
    <property type="term" value="F:non-membrane spanning protein tyrosine kinase activity"/>
    <property type="evidence" value="ECO:0007669"/>
    <property type="project" value="UniProtKB-EC"/>
</dbReference>
<keyword evidence="9" id="KW-0547">Nucleotide-binding</keyword>
<comment type="subcellular location">
    <subcellularLocation>
        <location evidence="1">Cell inner membrane</location>
        <topology evidence="1">Multi-pass membrane protein</topology>
    </subcellularLocation>
</comment>
<dbReference type="GO" id="GO:0005524">
    <property type="term" value="F:ATP binding"/>
    <property type="evidence" value="ECO:0007669"/>
    <property type="project" value="UniProtKB-KW"/>
</dbReference>
<keyword evidence="12 17" id="KW-1133">Transmembrane helix</keyword>
<dbReference type="Pfam" id="PF02706">
    <property type="entry name" value="Wzz"/>
    <property type="match status" value="1"/>
</dbReference>
<evidence type="ECO:0000313" key="22">
    <source>
        <dbReference type="Proteomes" id="UP000501568"/>
    </source>
</evidence>
<feature type="domain" description="Polysaccharide chain length determinant N-terminal" evidence="18">
    <location>
        <begin position="17"/>
        <end position="104"/>
    </location>
</feature>
<dbReference type="GO" id="GO:0005886">
    <property type="term" value="C:plasma membrane"/>
    <property type="evidence" value="ECO:0007669"/>
    <property type="project" value="UniProtKB-SubCell"/>
</dbReference>
<evidence type="ECO:0000256" key="16">
    <source>
        <dbReference type="SAM" id="Coils"/>
    </source>
</evidence>
<feature type="transmembrane region" description="Helical" evidence="17">
    <location>
        <begin position="429"/>
        <end position="451"/>
    </location>
</feature>
<dbReference type="SUPFAM" id="SSF52540">
    <property type="entry name" value="P-loop containing nucleoside triphosphate hydrolases"/>
    <property type="match status" value="1"/>
</dbReference>
<evidence type="ECO:0000259" key="19">
    <source>
        <dbReference type="Pfam" id="PF13614"/>
    </source>
</evidence>
<feature type="domain" description="Tyrosine-protein kinase G-rich" evidence="20">
    <location>
        <begin position="380"/>
        <end position="450"/>
    </location>
</feature>
<dbReference type="NCBIfam" id="TIGR01007">
    <property type="entry name" value="eps_fam"/>
    <property type="match status" value="1"/>
</dbReference>
<name>A0A6G6Y3S8_9SPHN</name>
<feature type="coiled-coil region" evidence="16">
    <location>
        <begin position="198"/>
        <end position="225"/>
    </location>
</feature>
<keyword evidence="10 21" id="KW-0418">Kinase</keyword>
<keyword evidence="7 21" id="KW-0808">Transferase</keyword>
<comment type="similarity">
    <text evidence="2">Belongs to the CpsD/CapB family.</text>
</comment>